<reference evidence="2 3" key="1">
    <citation type="submission" date="2019-01" db="EMBL/GenBank/DDBJ databases">
        <authorList>
            <person name="Ferrante I. M."/>
        </authorList>
    </citation>
    <scope>NUCLEOTIDE SEQUENCE [LARGE SCALE GENOMIC DNA]</scope>
    <source>
        <strain evidence="2 3">B856</strain>
    </source>
</reference>
<dbReference type="Proteomes" id="UP000291116">
    <property type="component" value="Unassembled WGS sequence"/>
</dbReference>
<sequence length="202" mass="21452">MVSAVSRVVVGSIGLTAALCASSLALVDRPSRARLVTSCSTVCSPWSSLPETSRGSWCRSSCCSNPQILPLSPSRSSSHTDWCFVSISMNLSFICSSIDDDGGGGGERSRTMRSTVPIFWLSTDCFSPISLASVVSASCRQMILVPPRAEDSPSPVFVVVVVVVFTVVTPEARDSNLTRKPSIVDESFAISACDDAMAAFWI</sequence>
<keyword evidence="1" id="KW-0732">Signal</keyword>
<evidence type="ECO:0000313" key="2">
    <source>
        <dbReference type="EMBL" id="VEU35165.1"/>
    </source>
</evidence>
<accession>A0A448YZI2</accession>
<protein>
    <recommendedName>
        <fullName evidence="4">Secreted protein</fullName>
    </recommendedName>
</protein>
<organism evidence="2 3">
    <name type="scientific">Pseudo-nitzschia multistriata</name>
    <dbReference type="NCBI Taxonomy" id="183589"/>
    <lineage>
        <taxon>Eukaryota</taxon>
        <taxon>Sar</taxon>
        <taxon>Stramenopiles</taxon>
        <taxon>Ochrophyta</taxon>
        <taxon>Bacillariophyta</taxon>
        <taxon>Bacillariophyceae</taxon>
        <taxon>Bacillariophycidae</taxon>
        <taxon>Bacillariales</taxon>
        <taxon>Bacillariaceae</taxon>
        <taxon>Pseudo-nitzschia</taxon>
    </lineage>
</organism>
<evidence type="ECO:0000313" key="3">
    <source>
        <dbReference type="Proteomes" id="UP000291116"/>
    </source>
</evidence>
<keyword evidence="3" id="KW-1185">Reference proteome</keyword>
<dbReference type="EMBL" id="CAACVS010000050">
    <property type="protein sequence ID" value="VEU35165.1"/>
    <property type="molecule type" value="Genomic_DNA"/>
</dbReference>
<evidence type="ECO:0000256" key="1">
    <source>
        <dbReference type="SAM" id="SignalP"/>
    </source>
</evidence>
<feature type="chain" id="PRO_5019019366" description="Secreted protein" evidence="1">
    <location>
        <begin position="21"/>
        <end position="202"/>
    </location>
</feature>
<dbReference type="AlphaFoldDB" id="A0A448YZI2"/>
<proteinExistence type="predicted"/>
<feature type="signal peptide" evidence="1">
    <location>
        <begin position="1"/>
        <end position="20"/>
    </location>
</feature>
<name>A0A448YZI2_9STRA</name>
<evidence type="ECO:0008006" key="4">
    <source>
        <dbReference type="Google" id="ProtNLM"/>
    </source>
</evidence>
<gene>
    <name evidence="2" type="ORF">PSNMU_V1.4_AUG-EV-PASAV3_0018930</name>
</gene>